<evidence type="ECO:0000313" key="2">
    <source>
        <dbReference type="Proteomes" id="UP001060085"/>
    </source>
</evidence>
<protein>
    <submittedName>
        <fullName evidence="1">Uncharacterized protein</fullName>
    </submittedName>
</protein>
<dbReference type="EMBL" id="CM044706">
    <property type="protein sequence ID" value="KAI5659557.1"/>
    <property type="molecule type" value="Genomic_DNA"/>
</dbReference>
<name>A0ACC0AGI8_CATRO</name>
<sequence length="111" mass="12992">MLRGYSSGYDHMFGSVRELHCTWLVPRTRDPSDGVDGFRLERVDPLEDGCSTVEGLAQSVYRYSKTLKLGMEFLVRVSPKGHVFLFYFLMLEPFVKIENHFIRKRNTRNSR</sequence>
<reference evidence="2" key="1">
    <citation type="journal article" date="2023" name="Nat. Plants">
        <title>Single-cell RNA sequencing provides a high-resolution roadmap for understanding the multicellular compartmentation of specialized metabolism.</title>
        <authorList>
            <person name="Sun S."/>
            <person name="Shen X."/>
            <person name="Li Y."/>
            <person name="Li Y."/>
            <person name="Wang S."/>
            <person name="Li R."/>
            <person name="Zhang H."/>
            <person name="Shen G."/>
            <person name="Guo B."/>
            <person name="Wei J."/>
            <person name="Xu J."/>
            <person name="St-Pierre B."/>
            <person name="Chen S."/>
            <person name="Sun C."/>
        </authorList>
    </citation>
    <scope>NUCLEOTIDE SEQUENCE [LARGE SCALE GENOMIC DNA]</scope>
</reference>
<comment type="caution">
    <text evidence="1">The sequence shown here is derived from an EMBL/GenBank/DDBJ whole genome shotgun (WGS) entry which is preliminary data.</text>
</comment>
<accession>A0ACC0AGI8</accession>
<evidence type="ECO:0000313" key="1">
    <source>
        <dbReference type="EMBL" id="KAI5659557.1"/>
    </source>
</evidence>
<dbReference type="Proteomes" id="UP001060085">
    <property type="component" value="Linkage Group LG06"/>
</dbReference>
<keyword evidence="2" id="KW-1185">Reference proteome</keyword>
<organism evidence="1 2">
    <name type="scientific">Catharanthus roseus</name>
    <name type="common">Madagascar periwinkle</name>
    <name type="synonym">Vinca rosea</name>
    <dbReference type="NCBI Taxonomy" id="4058"/>
    <lineage>
        <taxon>Eukaryota</taxon>
        <taxon>Viridiplantae</taxon>
        <taxon>Streptophyta</taxon>
        <taxon>Embryophyta</taxon>
        <taxon>Tracheophyta</taxon>
        <taxon>Spermatophyta</taxon>
        <taxon>Magnoliopsida</taxon>
        <taxon>eudicotyledons</taxon>
        <taxon>Gunneridae</taxon>
        <taxon>Pentapetalae</taxon>
        <taxon>asterids</taxon>
        <taxon>lamiids</taxon>
        <taxon>Gentianales</taxon>
        <taxon>Apocynaceae</taxon>
        <taxon>Rauvolfioideae</taxon>
        <taxon>Vinceae</taxon>
        <taxon>Catharanthinae</taxon>
        <taxon>Catharanthus</taxon>
    </lineage>
</organism>
<proteinExistence type="predicted"/>
<gene>
    <name evidence="1" type="ORF">M9H77_28350</name>
</gene>